<proteinExistence type="inferred from homology"/>
<organism evidence="7 8">
    <name type="scientific">Parapedobacter indicus</name>
    <dbReference type="NCBI Taxonomy" id="1477437"/>
    <lineage>
        <taxon>Bacteria</taxon>
        <taxon>Pseudomonadati</taxon>
        <taxon>Bacteroidota</taxon>
        <taxon>Sphingobacteriia</taxon>
        <taxon>Sphingobacteriales</taxon>
        <taxon>Sphingobacteriaceae</taxon>
        <taxon>Parapedobacter</taxon>
    </lineage>
</organism>
<dbReference type="CDD" id="cd06171">
    <property type="entry name" value="Sigma70_r4"/>
    <property type="match status" value="1"/>
</dbReference>
<dbReference type="GO" id="GO:0006352">
    <property type="term" value="P:DNA-templated transcription initiation"/>
    <property type="evidence" value="ECO:0007669"/>
    <property type="project" value="InterPro"/>
</dbReference>
<dbReference type="NCBIfam" id="TIGR02937">
    <property type="entry name" value="sigma70-ECF"/>
    <property type="match status" value="1"/>
</dbReference>
<dbReference type="STRING" id="1477437.SAMN05444682_10419"/>
<dbReference type="Proteomes" id="UP000198670">
    <property type="component" value="Unassembled WGS sequence"/>
</dbReference>
<keyword evidence="8" id="KW-1185">Reference proteome</keyword>
<dbReference type="EMBL" id="FOQO01000004">
    <property type="protein sequence ID" value="SFI45260.1"/>
    <property type="molecule type" value="Genomic_DNA"/>
</dbReference>
<dbReference type="InterPro" id="IPR014284">
    <property type="entry name" value="RNA_pol_sigma-70_dom"/>
</dbReference>
<dbReference type="InterPro" id="IPR036388">
    <property type="entry name" value="WH-like_DNA-bd_sf"/>
</dbReference>
<evidence type="ECO:0000256" key="1">
    <source>
        <dbReference type="ARBA" id="ARBA00010641"/>
    </source>
</evidence>
<dbReference type="InterPro" id="IPR013324">
    <property type="entry name" value="RNA_pol_sigma_r3/r4-like"/>
</dbReference>
<feature type="domain" description="RNA polymerase sigma factor 70 region 4 type 2" evidence="6">
    <location>
        <begin position="123"/>
        <end position="168"/>
    </location>
</feature>
<dbReference type="SUPFAM" id="SSF88659">
    <property type="entry name" value="Sigma3 and sigma4 domains of RNA polymerase sigma factors"/>
    <property type="match status" value="1"/>
</dbReference>
<feature type="domain" description="RNA polymerase sigma-70 region 2" evidence="5">
    <location>
        <begin position="27"/>
        <end position="90"/>
    </location>
</feature>
<comment type="similarity">
    <text evidence="1">Belongs to the sigma-70 factor family. ECF subfamily.</text>
</comment>
<evidence type="ECO:0000259" key="5">
    <source>
        <dbReference type="Pfam" id="PF04542"/>
    </source>
</evidence>
<reference evidence="7 8" key="1">
    <citation type="submission" date="2016-10" db="EMBL/GenBank/DDBJ databases">
        <authorList>
            <person name="de Groot N.N."/>
        </authorList>
    </citation>
    <scope>NUCLEOTIDE SEQUENCE [LARGE SCALE GENOMIC DNA]</scope>
    <source>
        <strain evidence="7 8">RK1</strain>
    </source>
</reference>
<dbReference type="InterPro" id="IPR039425">
    <property type="entry name" value="RNA_pol_sigma-70-like"/>
</dbReference>
<evidence type="ECO:0000256" key="2">
    <source>
        <dbReference type="ARBA" id="ARBA00023015"/>
    </source>
</evidence>
<evidence type="ECO:0000256" key="4">
    <source>
        <dbReference type="ARBA" id="ARBA00023163"/>
    </source>
</evidence>
<dbReference type="GO" id="GO:0003677">
    <property type="term" value="F:DNA binding"/>
    <property type="evidence" value="ECO:0007669"/>
    <property type="project" value="InterPro"/>
</dbReference>
<dbReference type="RefSeq" id="WP_090626298.1">
    <property type="nucleotide sequence ID" value="NZ_FOQO01000004.1"/>
</dbReference>
<dbReference type="Pfam" id="PF04542">
    <property type="entry name" value="Sigma70_r2"/>
    <property type="match status" value="1"/>
</dbReference>
<evidence type="ECO:0000313" key="8">
    <source>
        <dbReference type="Proteomes" id="UP000198670"/>
    </source>
</evidence>
<dbReference type="OrthoDB" id="665981at2"/>
<dbReference type="Gene3D" id="1.10.10.10">
    <property type="entry name" value="Winged helix-like DNA-binding domain superfamily/Winged helix DNA-binding domain"/>
    <property type="match status" value="1"/>
</dbReference>
<dbReference type="AlphaFoldDB" id="A0A1I3IBP3"/>
<gene>
    <name evidence="7" type="ORF">SAMN05444682_10419</name>
</gene>
<sequence>MANYADYTDEELVPLLKEGRQEAFNCIYERHWHALYQTAYRRLADREQCSDIVQDVFIDLWEQRGNKTIQQLEPYLHTAVRYKIYTLLAKGKALPAFVEPFEQMLVSPFTADGPFGEQETRRILATWLETLPRKRRRIFELHYFEGRSTQQIAEELQVSQKTVQNQLNTASTSLRALLLKTMIMGLVFLN</sequence>
<dbReference type="InterPro" id="IPR013325">
    <property type="entry name" value="RNA_pol_sigma_r2"/>
</dbReference>
<dbReference type="PANTHER" id="PTHR43133">
    <property type="entry name" value="RNA POLYMERASE ECF-TYPE SIGMA FACTO"/>
    <property type="match status" value="1"/>
</dbReference>
<dbReference type="InterPro" id="IPR013249">
    <property type="entry name" value="RNA_pol_sigma70_r4_t2"/>
</dbReference>
<keyword evidence="2" id="KW-0805">Transcription regulation</keyword>
<dbReference type="GO" id="GO:0016987">
    <property type="term" value="F:sigma factor activity"/>
    <property type="evidence" value="ECO:0007669"/>
    <property type="project" value="UniProtKB-KW"/>
</dbReference>
<dbReference type="Gene3D" id="1.10.1740.10">
    <property type="match status" value="1"/>
</dbReference>
<evidence type="ECO:0000256" key="3">
    <source>
        <dbReference type="ARBA" id="ARBA00023082"/>
    </source>
</evidence>
<name>A0A1I3IBP3_9SPHI</name>
<keyword evidence="4" id="KW-0804">Transcription</keyword>
<evidence type="ECO:0000259" key="6">
    <source>
        <dbReference type="Pfam" id="PF08281"/>
    </source>
</evidence>
<keyword evidence="3" id="KW-0731">Sigma factor</keyword>
<dbReference type="InterPro" id="IPR007627">
    <property type="entry name" value="RNA_pol_sigma70_r2"/>
</dbReference>
<dbReference type="SUPFAM" id="SSF88946">
    <property type="entry name" value="Sigma2 domain of RNA polymerase sigma factors"/>
    <property type="match status" value="1"/>
</dbReference>
<dbReference type="PANTHER" id="PTHR43133:SF46">
    <property type="entry name" value="RNA POLYMERASE SIGMA-70 FACTOR ECF SUBFAMILY"/>
    <property type="match status" value="1"/>
</dbReference>
<accession>A0A1I3IBP3</accession>
<evidence type="ECO:0000313" key="7">
    <source>
        <dbReference type="EMBL" id="SFI45260.1"/>
    </source>
</evidence>
<protein>
    <submittedName>
        <fullName evidence="7">RNA polymerase sigma-70 factor, ECF subfamily</fullName>
    </submittedName>
</protein>
<dbReference type="Pfam" id="PF08281">
    <property type="entry name" value="Sigma70_r4_2"/>
    <property type="match status" value="1"/>
</dbReference>